<evidence type="ECO:0000313" key="2">
    <source>
        <dbReference type="EMBL" id="SQA96610.1"/>
    </source>
</evidence>
<reference evidence="2 4" key="2">
    <citation type="submission" date="2018-06" db="EMBL/GenBank/DDBJ databases">
        <authorList>
            <consortium name="Pathogen Informatics"/>
            <person name="Doyle S."/>
        </authorList>
    </citation>
    <scope>NUCLEOTIDE SEQUENCE [LARGE SCALE GENOMIC DNA]</scope>
    <source>
        <strain evidence="2 4">NCTC12120</strain>
    </source>
</reference>
<reference evidence="1 3" key="1">
    <citation type="submission" date="2017-09" db="EMBL/GenBank/DDBJ databases">
        <title>FDA dAtabase for Regulatory Grade micrObial Sequences (FDA-ARGOS): Supporting development and validation of Infectious Disease Dx tests.</title>
        <authorList>
            <person name="Minogue T."/>
            <person name="Wolcott M."/>
            <person name="Wasieloski L."/>
            <person name="Aguilar W."/>
            <person name="Moore D."/>
            <person name="Tallon L."/>
            <person name="Sadzewicz L."/>
            <person name="Ott S."/>
            <person name="Zhao X."/>
            <person name="Nagaraj S."/>
            <person name="Vavikolanu K."/>
            <person name="Aluvathingal J."/>
            <person name="Nadendla S."/>
            <person name="Sichtig H."/>
        </authorList>
    </citation>
    <scope>NUCLEOTIDE SEQUENCE [LARGE SCALE GENOMIC DNA]</scope>
    <source>
        <strain evidence="1 3">FDAARGOS_392</strain>
    </source>
</reference>
<name>A0A291E0U8_9ENTR</name>
<organism evidence="1 3">
    <name type="scientific">Cedecea neteri</name>
    <dbReference type="NCBI Taxonomy" id="158822"/>
    <lineage>
        <taxon>Bacteria</taxon>
        <taxon>Pseudomonadati</taxon>
        <taxon>Pseudomonadota</taxon>
        <taxon>Gammaproteobacteria</taxon>
        <taxon>Enterobacterales</taxon>
        <taxon>Enterobacteriaceae</taxon>
        <taxon>Cedecea</taxon>
    </lineage>
</organism>
<evidence type="ECO:0000313" key="3">
    <source>
        <dbReference type="Proteomes" id="UP000217979"/>
    </source>
</evidence>
<dbReference type="EMBL" id="CP023525">
    <property type="protein sequence ID" value="ATF93593.1"/>
    <property type="molecule type" value="Genomic_DNA"/>
</dbReference>
<dbReference type="AlphaFoldDB" id="A0A291E0U8"/>
<proteinExistence type="predicted"/>
<gene>
    <name evidence="1" type="ORF">CO704_16460</name>
    <name evidence="2" type="ORF">NCTC12120_00367</name>
</gene>
<dbReference type="Proteomes" id="UP000251197">
    <property type="component" value="Unassembled WGS sequence"/>
</dbReference>
<dbReference type="EMBL" id="UAVU01000003">
    <property type="protein sequence ID" value="SQA96610.1"/>
    <property type="molecule type" value="Genomic_DNA"/>
</dbReference>
<protein>
    <submittedName>
        <fullName evidence="1">Uncharacterized protein</fullName>
    </submittedName>
</protein>
<evidence type="ECO:0000313" key="1">
    <source>
        <dbReference type="EMBL" id="ATF93593.1"/>
    </source>
</evidence>
<evidence type="ECO:0000313" key="4">
    <source>
        <dbReference type="Proteomes" id="UP000251197"/>
    </source>
</evidence>
<dbReference type="Proteomes" id="UP000217979">
    <property type="component" value="Chromosome"/>
</dbReference>
<dbReference type="RefSeq" id="WP_072279141.1">
    <property type="nucleotide sequence ID" value="NZ_CP023525.1"/>
</dbReference>
<accession>A0A291E0U8</accession>
<sequence length="86" mass="9904">MARKRHPQKEIEAALSYAEFQGWRVKEGGSHCWGKLYCPWNDKACRCGEFCISCVWSTPRNAENHARQIRRLVDGCANMAPRSVLH</sequence>